<keyword evidence="3" id="KW-1185">Reference proteome</keyword>
<reference evidence="2 3" key="1">
    <citation type="submission" date="2023-12" db="EMBL/GenBank/DDBJ databases">
        <title>Blastococcus brunescens sp. nov., an actonobacterium isolated from sandstone collected in sahara desert.</title>
        <authorList>
            <person name="Gtari M."/>
            <person name="Ghodhbane F."/>
        </authorList>
    </citation>
    <scope>NUCLEOTIDE SEQUENCE [LARGE SCALE GENOMIC DNA]</scope>
    <source>
        <strain evidence="2 3">BMG 8361</strain>
    </source>
</reference>
<protein>
    <submittedName>
        <fullName evidence="2">Uncharacterized protein</fullName>
    </submittedName>
</protein>
<dbReference type="EMBL" id="CP141261">
    <property type="protein sequence ID" value="WRL67297.1"/>
    <property type="molecule type" value="Genomic_DNA"/>
</dbReference>
<proteinExistence type="predicted"/>
<dbReference type="Proteomes" id="UP001324287">
    <property type="component" value="Chromosome"/>
</dbReference>
<evidence type="ECO:0000313" key="2">
    <source>
        <dbReference type="EMBL" id="WRL67297.1"/>
    </source>
</evidence>
<evidence type="ECO:0000256" key="1">
    <source>
        <dbReference type="SAM" id="MobiDB-lite"/>
    </source>
</evidence>
<sequence>MHLGGVLAHLDDADAVGDEGTGLERVLPEHRRPDDEHDVVPSRAPRSRLRAAGSSPW</sequence>
<dbReference type="RefSeq" id="WP_324278604.1">
    <property type="nucleotide sequence ID" value="NZ_CP141261.1"/>
</dbReference>
<name>A0ABZ1B8Z7_9ACTN</name>
<evidence type="ECO:0000313" key="3">
    <source>
        <dbReference type="Proteomes" id="UP001324287"/>
    </source>
</evidence>
<organism evidence="2 3">
    <name type="scientific">Blastococcus brunescens</name>
    <dbReference type="NCBI Taxonomy" id="1564165"/>
    <lineage>
        <taxon>Bacteria</taxon>
        <taxon>Bacillati</taxon>
        <taxon>Actinomycetota</taxon>
        <taxon>Actinomycetes</taxon>
        <taxon>Geodermatophilales</taxon>
        <taxon>Geodermatophilaceae</taxon>
        <taxon>Blastococcus</taxon>
    </lineage>
</organism>
<feature type="region of interest" description="Disordered" evidence="1">
    <location>
        <begin position="1"/>
        <end position="57"/>
    </location>
</feature>
<gene>
    <name evidence="2" type="ORF">U6N30_22035</name>
</gene>
<feature type="compositionally biased region" description="Basic and acidic residues" evidence="1">
    <location>
        <begin position="26"/>
        <end position="40"/>
    </location>
</feature>
<accession>A0ABZ1B8Z7</accession>